<dbReference type="EMBL" id="JACSDY010000011">
    <property type="protein sequence ID" value="KAF7415535.1"/>
    <property type="molecule type" value="Genomic_DNA"/>
</dbReference>
<feature type="compositionally biased region" description="Pro residues" evidence="1">
    <location>
        <begin position="41"/>
        <end position="57"/>
    </location>
</feature>
<sequence>MGNSGLSLGTGTLAIGRKTKAAGSPWKLPFVANSMPLGSPAEPPSNPSPAPQPPPSTTPATTLTYRKSGF</sequence>
<organism evidence="2 3">
    <name type="scientific">Vespula pensylvanica</name>
    <name type="common">Western yellow jacket</name>
    <name type="synonym">Wasp</name>
    <dbReference type="NCBI Taxonomy" id="30213"/>
    <lineage>
        <taxon>Eukaryota</taxon>
        <taxon>Metazoa</taxon>
        <taxon>Ecdysozoa</taxon>
        <taxon>Arthropoda</taxon>
        <taxon>Hexapoda</taxon>
        <taxon>Insecta</taxon>
        <taxon>Pterygota</taxon>
        <taxon>Neoptera</taxon>
        <taxon>Endopterygota</taxon>
        <taxon>Hymenoptera</taxon>
        <taxon>Apocrita</taxon>
        <taxon>Aculeata</taxon>
        <taxon>Vespoidea</taxon>
        <taxon>Vespidae</taxon>
        <taxon>Vespinae</taxon>
        <taxon>Vespula</taxon>
    </lineage>
</organism>
<proteinExistence type="predicted"/>
<accession>A0A834NQK6</accession>
<gene>
    <name evidence="2" type="ORF">H0235_012127</name>
</gene>
<evidence type="ECO:0000313" key="2">
    <source>
        <dbReference type="EMBL" id="KAF7415535.1"/>
    </source>
</evidence>
<keyword evidence="3" id="KW-1185">Reference proteome</keyword>
<dbReference type="AlphaFoldDB" id="A0A834NQK6"/>
<dbReference type="Proteomes" id="UP000600918">
    <property type="component" value="Unassembled WGS sequence"/>
</dbReference>
<evidence type="ECO:0000256" key="1">
    <source>
        <dbReference type="SAM" id="MobiDB-lite"/>
    </source>
</evidence>
<name>A0A834NQK6_VESPE</name>
<protein>
    <submittedName>
        <fullName evidence="2">Uncharacterized protein</fullName>
    </submittedName>
</protein>
<evidence type="ECO:0000313" key="3">
    <source>
        <dbReference type="Proteomes" id="UP000600918"/>
    </source>
</evidence>
<feature type="region of interest" description="Disordered" evidence="1">
    <location>
        <begin position="17"/>
        <end position="70"/>
    </location>
</feature>
<comment type="caution">
    <text evidence="2">The sequence shown here is derived from an EMBL/GenBank/DDBJ whole genome shotgun (WGS) entry which is preliminary data.</text>
</comment>
<reference evidence="2" key="1">
    <citation type="journal article" date="2020" name="G3 (Bethesda)">
        <title>High-Quality Assemblies for Three Invasive Social Wasps from the &lt;i&gt;Vespula&lt;/i&gt; Genus.</title>
        <authorList>
            <person name="Harrop T.W.R."/>
            <person name="Guhlin J."/>
            <person name="McLaughlin G.M."/>
            <person name="Permina E."/>
            <person name="Stockwell P."/>
            <person name="Gilligan J."/>
            <person name="Le Lec M.F."/>
            <person name="Gruber M.A.M."/>
            <person name="Quinn O."/>
            <person name="Lovegrove M."/>
            <person name="Duncan E.J."/>
            <person name="Remnant E.J."/>
            <person name="Van Eeckhoven J."/>
            <person name="Graham B."/>
            <person name="Knapp R.A."/>
            <person name="Langford K.W."/>
            <person name="Kronenberg Z."/>
            <person name="Press M.O."/>
            <person name="Eacker S.M."/>
            <person name="Wilson-Rankin E.E."/>
            <person name="Purcell J."/>
            <person name="Lester P.J."/>
            <person name="Dearden P.K."/>
        </authorList>
    </citation>
    <scope>NUCLEOTIDE SEQUENCE</scope>
    <source>
        <strain evidence="2">Volc-1</strain>
    </source>
</reference>